<dbReference type="RefSeq" id="XP_033654974.1">
    <property type="nucleotide sequence ID" value="XM_033799701.1"/>
</dbReference>
<organism evidence="5 6">
    <name type="scientific">Westerdykella ornata</name>
    <dbReference type="NCBI Taxonomy" id="318751"/>
    <lineage>
        <taxon>Eukaryota</taxon>
        <taxon>Fungi</taxon>
        <taxon>Dikarya</taxon>
        <taxon>Ascomycota</taxon>
        <taxon>Pezizomycotina</taxon>
        <taxon>Dothideomycetes</taxon>
        <taxon>Pleosporomycetidae</taxon>
        <taxon>Pleosporales</taxon>
        <taxon>Sporormiaceae</taxon>
        <taxon>Westerdykella</taxon>
    </lineage>
</organism>
<dbReference type="EMBL" id="ML986490">
    <property type="protein sequence ID" value="KAF2277435.1"/>
    <property type="molecule type" value="Genomic_DNA"/>
</dbReference>
<dbReference type="InterPro" id="IPR011043">
    <property type="entry name" value="Gal_Oxase/kelch_b-propeller"/>
</dbReference>
<dbReference type="PANTHER" id="PTHR31778:SF2">
    <property type="entry name" value="BUD SITE SELECTION PROTEIN RAX2"/>
    <property type="match status" value="1"/>
</dbReference>
<feature type="domain" description="Rax2-like C-terminal" evidence="2">
    <location>
        <begin position="908"/>
        <end position="1160"/>
    </location>
</feature>
<feature type="transmembrane region" description="Helical" evidence="1">
    <location>
        <begin position="1165"/>
        <end position="1192"/>
    </location>
</feature>
<evidence type="ECO:0000259" key="2">
    <source>
        <dbReference type="Pfam" id="PF12768"/>
    </source>
</evidence>
<keyword evidence="1" id="KW-0472">Membrane</keyword>
<keyword evidence="1" id="KW-0812">Transmembrane</keyword>
<evidence type="ECO:0000313" key="5">
    <source>
        <dbReference type="EMBL" id="KAF2277435.1"/>
    </source>
</evidence>
<dbReference type="PANTHER" id="PTHR31778">
    <property type="entry name" value="BUD SITE SELECTION PROTEIN RAX2"/>
    <property type="match status" value="1"/>
</dbReference>
<sequence length="1237" mass="131690">MREPFASLMGSRPGQLPLGLFLALPGLISGISAFAFTPIPSPNLDLARLGRVAFAGDFDSISLYQYEGQNKQPTGNNGALLSRYPNGVFAPIKDTDADVKAMCPYWRNGDYRGVIFGGNFTSVGGLHTPGGIALLNTNDGAVTPLEGLNGSVNALYCDRDVNNGRVYVGGSFTGGNSTNAIIWEDQWVDLSFSGFNGPIHSIVKAPNTNIIFGGEFNGLGGNATAPKKNDSQVLPIGSASLTAQTSSGRPGLTDPQSIVCKDDPNTEGPGATWLLADNSPGFWRADFGFGFTPTLLRLHNTKFEGRGTKTWRFTALPDGGIMNFSYVDPEGQKRFCDARCPLPQGDTSAKDFQFVNNVGMNSFRIDISNWYGAGGGLNGIQLFQDDIYTFAINNFNEPRCGGSNTGASSTPTGPWANTPSHNSNSQYLTAVLQGDNINPNDASVVFSPDIKQSGNYTLKVYTPGCVGDGTCSTRGRVNITRSLNRASQDLPTSTELFQTNEFDKYDEIYSGYIDATDGFRPTVTLRPSAGQRGPLTIVAQRIRFELKNATAGGLNGIFEFDPTKREIDTDFGASVINSAGAGLRPNEQAIVSSLAAEGNRLYVGGNFSAEGISNVFVIEKDATELTPLAGGGLNGQVLTIFTNGSNVYVGGNFTNTRDNGARGLNGVALYSNNQWQPLGAGVNGIVMYIVPFALNMTGSTPEPVLGVSGFFDRVNGFDNNAAFEAKNFAVWVPSRRNWLHNLNLRTISIQGKMTAFTNVPAADPVYAGSVSSYDIGASGAVALRDGKPLTLSSFPAVIREQQQQGSLRKRALAEGQDLTTTGVMTATFYKENNMNKTILAGHFASTGTGGENITNLLIIDGKDSDRVTGLGEGVDANSTFAALAVLDNILYAGGAVTGRINNNRAAGLIAYDLAANRLAATQPPALQGENVTVNVILAKPKSKDVFVGGKFQSAGALSCEALCVWNTERSQWISPGGDLSGVVSSLIWVSDTKLLIAGNITSGNNATTKIISYDSSNNKFEEFVGARDLPGPVTALSPANRDASQVWASGRNSDGSAYLQRYNGEKWLPVNGMFQPGTNVRSIQVLQLSEDGQHGQSDLIDRRQDLLILGQINVTDFGSASGVLFNGTTMIPFLLSTTSDNKPGSLSQVFVENPQSFFESSGKRLALGFIVLIALAIALALTFLLVVAGILLEWYRKRAKGYSPAPTVYPTRHVDMARVPPEHLFGTLQSANRAPAI</sequence>
<keyword evidence="6" id="KW-1185">Reference proteome</keyword>
<dbReference type="GeneID" id="54552876"/>
<dbReference type="AlphaFoldDB" id="A0A6A6JMI6"/>
<dbReference type="SUPFAM" id="SSF50965">
    <property type="entry name" value="Galactose oxidase, central domain"/>
    <property type="match status" value="1"/>
</dbReference>
<dbReference type="Proteomes" id="UP000800097">
    <property type="component" value="Unassembled WGS sequence"/>
</dbReference>
<dbReference type="Pfam" id="PF20843">
    <property type="entry name" value="Rax2_3"/>
    <property type="match status" value="1"/>
</dbReference>
<proteinExistence type="predicted"/>
<protein>
    <recommendedName>
        <fullName evidence="7">Cellular morphogenesis protein</fullName>
    </recommendedName>
</protein>
<feature type="domain" description="Rax2-like second" evidence="3">
    <location>
        <begin position="229"/>
        <end position="377"/>
    </location>
</feature>
<evidence type="ECO:0008006" key="7">
    <source>
        <dbReference type="Google" id="ProtNLM"/>
    </source>
</evidence>
<evidence type="ECO:0000259" key="4">
    <source>
        <dbReference type="Pfam" id="PF20843"/>
    </source>
</evidence>
<dbReference type="GO" id="GO:1902929">
    <property type="term" value="C:plasma membrane of growing cell tip"/>
    <property type="evidence" value="ECO:0007669"/>
    <property type="project" value="TreeGrafter"/>
</dbReference>
<keyword evidence="1" id="KW-1133">Transmembrane helix</keyword>
<dbReference type="InterPro" id="IPR048265">
    <property type="entry name" value="Rax2-like_third"/>
</dbReference>
<evidence type="ECO:0000259" key="3">
    <source>
        <dbReference type="Pfam" id="PF20842"/>
    </source>
</evidence>
<feature type="domain" description="Rax2-like third" evidence="4">
    <location>
        <begin position="388"/>
        <end position="546"/>
    </location>
</feature>
<dbReference type="InterPro" id="IPR024982">
    <property type="entry name" value="Rax2-like_C"/>
</dbReference>
<evidence type="ECO:0000256" key="1">
    <source>
        <dbReference type="SAM" id="Phobius"/>
    </source>
</evidence>
<dbReference type="Pfam" id="PF12768">
    <property type="entry name" value="Rax2"/>
    <property type="match status" value="1"/>
</dbReference>
<dbReference type="OrthoDB" id="2503993at2759"/>
<dbReference type="Pfam" id="PF20842">
    <property type="entry name" value="Rax2_2"/>
    <property type="match status" value="1"/>
</dbReference>
<accession>A0A6A6JMI6</accession>
<name>A0A6A6JMI6_WESOR</name>
<evidence type="ECO:0000313" key="6">
    <source>
        <dbReference type="Proteomes" id="UP000800097"/>
    </source>
</evidence>
<gene>
    <name evidence="5" type="ORF">EI97DRAFT_441487</name>
</gene>
<reference evidence="5" key="1">
    <citation type="journal article" date="2020" name="Stud. Mycol.">
        <title>101 Dothideomycetes genomes: a test case for predicting lifestyles and emergence of pathogens.</title>
        <authorList>
            <person name="Haridas S."/>
            <person name="Albert R."/>
            <person name="Binder M."/>
            <person name="Bloem J."/>
            <person name="Labutti K."/>
            <person name="Salamov A."/>
            <person name="Andreopoulos B."/>
            <person name="Baker S."/>
            <person name="Barry K."/>
            <person name="Bills G."/>
            <person name="Bluhm B."/>
            <person name="Cannon C."/>
            <person name="Castanera R."/>
            <person name="Culley D."/>
            <person name="Daum C."/>
            <person name="Ezra D."/>
            <person name="Gonzalez J."/>
            <person name="Henrissat B."/>
            <person name="Kuo A."/>
            <person name="Liang C."/>
            <person name="Lipzen A."/>
            <person name="Lutzoni F."/>
            <person name="Magnuson J."/>
            <person name="Mondo S."/>
            <person name="Nolan M."/>
            <person name="Ohm R."/>
            <person name="Pangilinan J."/>
            <person name="Park H.-J."/>
            <person name="Ramirez L."/>
            <person name="Alfaro M."/>
            <person name="Sun H."/>
            <person name="Tritt A."/>
            <person name="Yoshinaga Y."/>
            <person name="Zwiers L.-H."/>
            <person name="Turgeon B."/>
            <person name="Goodwin S."/>
            <person name="Spatafora J."/>
            <person name="Crous P."/>
            <person name="Grigoriev I."/>
        </authorList>
    </citation>
    <scope>NUCLEOTIDE SEQUENCE</scope>
    <source>
        <strain evidence="5">CBS 379.55</strain>
    </source>
</reference>
<dbReference type="InterPro" id="IPR048266">
    <property type="entry name" value="Rax2-like_second"/>
</dbReference>